<reference evidence="2 3" key="1">
    <citation type="submission" date="2019-12" db="EMBL/GenBank/DDBJ databases">
        <title>Complete genome sequence of Streptococcus sp. CNU G2 isolated frome Bos taurus coreanae.</title>
        <authorList>
            <person name="Park S.Y."/>
            <person name="Kim J.H."/>
            <person name="Seo S.W."/>
        </authorList>
    </citation>
    <scope>NUCLEOTIDE SEQUENCE [LARGE SCALE GENOMIC DNA]</scope>
    <source>
        <strain evidence="2 3">CNU G2</strain>
    </source>
</reference>
<sequence>MKKLFILGSCLLYLSCSTVCFADDVISESDLFTPQEIQQWENEALDKLEEAPIVFDKEENDLAKENSATISGINGKKLGTWSWRDGVICITDSHAKSPLFNNGHAGIVAAAPYYDSVIEANPSDGVQPKYGSWGSRFSGNTVVQLGVKSTTVTQDRKAAQWAAKQIGKPYNKSFTNINTRSSFYCSQLVWAAYKDTTGADIGTAAWGTAIHPFELVNNKTQVIYRNRTS</sequence>
<dbReference type="InterPro" id="IPR038765">
    <property type="entry name" value="Papain-like_cys_pep_sf"/>
</dbReference>
<dbReference type="RefSeq" id="WP_166043621.1">
    <property type="nucleotide sequence ID" value="NZ_CP046919.1"/>
</dbReference>
<dbReference type="Proteomes" id="UP000503166">
    <property type="component" value="Chromosome"/>
</dbReference>
<organism evidence="2 3">
    <name type="scientific">Streptococcus ruminicola</name>
    <dbReference type="NCBI Taxonomy" id="2686210"/>
    <lineage>
        <taxon>Bacteria</taxon>
        <taxon>Bacillati</taxon>
        <taxon>Bacillota</taxon>
        <taxon>Bacilli</taxon>
        <taxon>Lactobacillales</taxon>
        <taxon>Streptococcaceae</taxon>
        <taxon>Streptococcus</taxon>
    </lineage>
</organism>
<dbReference type="InterPro" id="IPR024453">
    <property type="entry name" value="Peptidase_C92"/>
</dbReference>
<dbReference type="EMBL" id="CP046919">
    <property type="protein sequence ID" value="QIM46463.1"/>
    <property type="molecule type" value="Genomic_DNA"/>
</dbReference>
<feature type="signal peptide" evidence="1">
    <location>
        <begin position="1"/>
        <end position="22"/>
    </location>
</feature>
<evidence type="ECO:0000256" key="1">
    <source>
        <dbReference type="SAM" id="SignalP"/>
    </source>
</evidence>
<dbReference type="SUPFAM" id="SSF54001">
    <property type="entry name" value="Cysteine proteinases"/>
    <property type="match status" value="1"/>
</dbReference>
<dbReference type="Pfam" id="PF05708">
    <property type="entry name" value="Peptidase_C92"/>
    <property type="match status" value="1"/>
</dbReference>
<dbReference type="KEGG" id="srum:GPZ88_05180"/>
<gene>
    <name evidence="2" type="ORF">GPZ88_05180</name>
</gene>
<name>A0A6G8HZX7_9STRE</name>
<evidence type="ECO:0000313" key="3">
    <source>
        <dbReference type="Proteomes" id="UP000503166"/>
    </source>
</evidence>
<feature type="chain" id="PRO_5026196663" description="Hydrolase" evidence="1">
    <location>
        <begin position="23"/>
        <end position="229"/>
    </location>
</feature>
<protein>
    <recommendedName>
        <fullName evidence="4">Hydrolase</fullName>
    </recommendedName>
</protein>
<dbReference type="AlphaFoldDB" id="A0A6G8HZX7"/>
<accession>A0A6G8HZX7</accession>
<evidence type="ECO:0008006" key="4">
    <source>
        <dbReference type="Google" id="ProtNLM"/>
    </source>
</evidence>
<proteinExistence type="predicted"/>
<keyword evidence="1" id="KW-0732">Signal</keyword>
<evidence type="ECO:0000313" key="2">
    <source>
        <dbReference type="EMBL" id="QIM46463.1"/>
    </source>
</evidence>
<dbReference type="Gene3D" id="3.90.1720.10">
    <property type="entry name" value="endopeptidase domain like (from Nostoc punctiforme)"/>
    <property type="match status" value="1"/>
</dbReference>